<dbReference type="GO" id="GO:0050661">
    <property type="term" value="F:NADP binding"/>
    <property type="evidence" value="ECO:0007669"/>
    <property type="project" value="InterPro"/>
</dbReference>
<dbReference type="InterPro" id="IPR036291">
    <property type="entry name" value="NAD(P)-bd_dom_sf"/>
</dbReference>
<organism evidence="3 4">
    <name type="scientific">Agrococcus jenensis</name>
    <dbReference type="NCBI Taxonomy" id="46353"/>
    <lineage>
        <taxon>Bacteria</taxon>
        <taxon>Bacillati</taxon>
        <taxon>Actinomycetota</taxon>
        <taxon>Actinomycetes</taxon>
        <taxon>Micrococcales</taxon>
        <taxon>Microbacteriaceae</taxon>
        <taxon>Agrococcus</taxon>
    </lineage>
</organism>
<dbReference type="Gene3D" id="3.40.50.720">
    <property type="entry name" value="NAD(P)-binding Rossmann-like Domain"/>
    <property type="match status" value="1"/>
</dbReference>
<dbReference type="InterPro" id="IPR006115">
    <property type="entry name" value="6PGDH_NADP-bd"/>
</dbReference>
<dbReference type="EMBL" id="RKHJ01000001">
    <property type="protein sequence ID" value="ROR65754.1"/>
    <property type="molecule type" value="Genomic_DNA"/>
</dbReference>
<dbReference type="Gene3D" id="1.10.1040.10">
    <property type="entry name" value="N-(1-d-carboxylethyl)-l-norvaline Dehydrogenase, domain 2"/>
    <property type="match status" value="1"/>
</dbReference>
<dbReference type="InterPro" id="IPR015814">
    <property type="entry name" value="Pgluconate_DH_NAD-bd_C"/>
</dbReference>
<dbReference type="Pfam" id="PF09130">
    <property type="entry name" value="DUF1932"/>
    <property type="match status" value="1"/>
</dbReference>
<protein>
    <submittedName>
        <fullName evidence="3">3-hydroxyisobutyrate dehydrogenase-like beta-hydroxyacid dehydrogenase</fullName>
    </submittedName>
</protein>
<dbReference type="AlphaFoldDB" id="A0A3N2ARW4"/>
<evidence type="ECO:0000259" key="2">
    <source>
        <dbReference type="Pfam" id="PF09130"/>
    </source>
</evidence>
<evidence type="ECO:0000259" key="1">
    <source>
        <dbReference type="Pfam" id="PF03446"/>
    </source>
</evidence>
<dbReference type="SUPFAM" id="SSF51735">
    <property type="entry name" value="NAD(P)-binding Rossmann-fold domains"/>
    <property type="match status" value="1"/>
</dbReference>
<evidence type="ECO:0000313" key="4">
    <source>
        <dbReference type="Proteomes" id="UP000275456"/>
    </source>
</evidence>
<feature type="domain" description="Phosphogluconate dehydrogenase NAD-binding putative C-terminal" evidence="2">
    <location>
        <begin position="182"/>
        <end position="252"/>
    </location>
</feature>
<feature type="domain" description="6-phosphogluconate dehydrogenase NADP-binding" evidence="1">
    <location>
        <begin position="5"/>
        <end position="133"/>
    </location>
</feature>
<evidence type="ECO:0000313" key="3">
    <source>
        <dbReference type="EMBL" id="ROR65754.1"/>
    </source>
</evidence>
<name>A0A3N2ARW4_9MICO</name>
<proteinExistence type="predicted"/>
<dbReference type="InterPro" id="IPR008927">
    <property type="entry name" value="6-PGluconate_DH-like_C_sf"/>
</dbReference>
<dbReference type="Proteomes" id="UP000275456">
    <property type="component" value="Unassembled WGS sequence"/>
</dbReference>
<reference evidence="3 4" key="1">
    <citation type="submission" date="2018-11" db="EMBL/GenBank/DDBJ databases">
        <title>Sequencing the genomes of 1000 actinobacteria strains.</title>
        <authorList>
            <person name="Klenk H.-P."/>
        </authorList>
    </citation>
    <scope>NUCLEOTIDE SEQUENCE [LARGE SCALE GENOMIC DNA]</scope>
    <source>
        <strain evidence="3 4">DSM 9580</strain>
    </source>
</reference>
<dbReference type="Pfam" id="PF03446">
    <property type="entry name" value="NAD_binding_2"/>
    <property type="match status" value="1"/>
</dbReference>
<comment type="caution">
    <text evidence="3">The sequence shown here is derived from an EMBL/GenBank/DDBJ whole genome shotgun (WGS) entry which is preliminary data.</text>
</comment>
<accession>A0A3N2ARW4</accession>
<dbReference type="InterPro" id="IPR013328">
    <property type="entry name" value="6PGD_dom2"/>
</dbReference>
<dbReference type="SUPFAM" id="SSF48179">
    <property type="entry name" value="6-phosphogluconate dehydrogenase C-terminal domain-like"/>
    <property type="match status" value="1"/>
</dbReference>
<dbReference type="RefSeq" id="WP_170165540.1">
    <property type="nucleotide sequence ID" value="NZ_RKHJ01000001.1"/>
</dbReference>
<sequence>MAKATVIGLGEAGALYARGLADAGFEVHGFDPFTRLDDPDVAQHDDLAEALRPAELVITLVGARAAKGVTEQVLAALEHAPVLADLNTGSPALKRELGDLAGAQGVPFVDVAVLAPVPRAGAQTPLMVSGPGAQRFVELFAPVGADVESIQGEAGDAAARKLIRSAFMKGFAGVILESVGAAEAAGCEAWLRGQIVAELSGDAEAFVERLIVGSKQHAERRVHEVQDASDYLRSIGQPSWSTDAAGNWLRRLRDESAPISAATA</sequence>
<keyword evidence="4" id="KW-1185">Reference proteome</keyword>
<gene>
    <name evidence="3" type="ORF">EDD26_1124</name>
</gene>